<proteinExistence type="predicted"/>
<evidence type="ECO:0000313" key="3">
    <source>
        <dbReference type="Proteomes" id="UP001519460"/>
    </source>
</evidence>
<sequence length="96" mass="10907">CPAKGERKVQLVYSCDQHSGPTHTSKFPRQWSDNPDNISGRSTGHLSRSSDFVTAATRVFRHGLKYNSHVRFIITKGSFRPFHEEAEEMRSELSSV</sequence>
<gene>
    <name evidence="2" type="ORF">BaRGS_00002215</name>
</gene>
<feature type="non-terminal residue" evidence="2">
    <location>
        <position position="1"/>
    </location>
</feature>
<dbReference type="AlphaFoldDB" id="A0ABD0M4Z7"/>
<dbReference type="EMBL" id="JACVVK020000006">
    <property type="protein sequence ID" value="KAK7506740.1"/>
    <property type="molecule type" value="Genomic_DNA"/>
</dbReference>
<name>A0ABD0M4Z7_9CAEN</name>
<dbReference type="Proteomes" id="UP001519460">
    <property type="component" value="Unassembled WGS sequence"/>
</dbReference>
<evidence type="ECO:0000313" key="2">
    <source>
        <dbReference type="EMBL" id="KAK7506740.1"/>
    </source>
</evidence>
<protein>
    <submittedName>
        <fullName evidence="2">Uncharacterized protein</fullName>
    </submittedName>
</protein>
<accession>A0ABD0M4Z7</accession>
<reference evidence="2 3" key="1">
    <citation type="journal article" date="2023" name="Sci. Data">
        <title>Genome assembly of the Korean intertidal mud-creeper Batillaria attramentaria.</title>
        <authorList>
            <person name="Patra A.K."/>
            <person name="Ho P.T."/>
            <person name="Jun S."/>
            <person name="Lee S.J."/>
            <person name="Kim Y."/>
            <person name="Won Y.J."/>
        </authorList>
    </citation>
    <scope>NUCLEOTIDE SEQUENCE [LARGE SCALE GENOMIC DNA]</scope>
    <source>
        <strain evidence="2">Wonlab-2016</strain>
    </source>
</reference>
<comment type="caution">
    <text evidence="2">The sequence shown here is derived from an EMBL/GenBank/DDBJ whole genome shotgun (WGS) entry which is preliminary data.</text>
</comment>
<evidence type="ECO:0000256" key="1">
    <source>
        <dbReference type="SAM" id="MobiDB-lite"/>
    </source>
</evidence>
<feature type="region of interest" description="Disordered" evidence="1">
    <location>
        <begin position="16"/>
        <end position="47"/>
    </location>
</feature>
<organism evidence="2 3">
    <name type="scientific">Batillaria attramentaria</name>
    <dbReference type="NCBI Taxonomy" id="370345"/>
    <lineage>
        <taxon>Eukaryota</taxon>
        <taxon>Metazoa</taxon>
        <taxon>Spiralia</taxon>
        <taxon>Lophotrochozoa</taxon>
        <taxon>Mollusca</taxon>
        <taxon>Gastropoda</taxon>
        <taxon>Caenogastropoda</taxon>
        <taxon>Sorbeoconcha</taxon>
        <taxon>Cerithioidea</taxon>
        <taxon>Batillariidae</taxon>
        <taxon>Batillaria</taxon>
    </lineage>
</organism>
<keyword evidence="3" id="KW-1185">Reference proteome</keyword>